<gene>
    <name evidence="1" type="ORF">EZS28_027841</name>
</gene>
<sequence>GLCSFTDCHADYYGGGLYARIDGVNSRLILQDGLIFKRCTGSQGGGGIQLYSYYNISFVINKVSFIECYASWFGGGINIEGGYETLKFNGTLFERCYANEVGGLSIYVYNENVSLELISITFIGCYGDYAGGLFIRARISSQVTSLGQCQFQDCSGEDGGGIYLQISNQCLFEINNASLKNCSCTYQSGGLRASIESGGKLIIDSSQFIQCQCNRGNGGGIFVEINFPSQSSFIIKDTLIQECKALNSSFSQLGFGGGLFLGVNGDYDPSSKLIDLRGMKIYNNTADKYGQSLYIVMRDVVRLCQYGILGEYVKEEEEELEQDVKPDTKEGFTFPYWGIILIAVPIRVNRRKEKSKK</sequence>
<proteinExistence type="predicted"/>
<evidence type="ECO:0008006" key="3">
    <source>
        <dbReference type="Google" id="ProtNLM"/>
    </source>
</evidence>
<comment type="caution">
    <text evidence="1">The sequence shown here is derived from an EMBL/GenBank/DDBJ whole genome shotgun (WGS) entry which is preliminary data.</text>
</comment>
<protein>
    <recommendedName>
        <fullName evidence="3">Right handed beta helix domain-containing protein</fullName>
    </recommendedName>
</protein>
<dbReference type="Proteomes" id="UP000324800">
    <property type="component" value="Unassembled WGS sequence"/>
</dbReference>
<name>A0A5J4V2E7_9EUKA</name>
<accession>A0A5J4V2E7</accession>
<evidence type="ECO:0000313" key="1">
    <source>
        <dbReference type="EMBL" id="KAA6376633.1"/>
    </source>
</evidence>
<reference evidence="1 2" key="1">
    <citation type="submission" date="2019-03" db="EMBL/GenBank/DDBJ databases">
        <title>Single cell metagenomics reveals metabolic interactions within the superorganism composed of flagellate Streblomastix strix and complex community of Bacteroidetes bacteria on its surface.</title>
        <authorList>
            <person name="Treitli S.C."/>
            <person name="Kolisko M."/>
            <person name="Husnik F."/>
            <person name="Keeling P."/>
            <person name="Hampl V."/>
        </authorList>
    </citation>
    <scope>NUCLEOTIDE SEQUENCE [LARGE SCALE GENOMIC DNA]</scope>
    <source>
        <strain evidence="1">ST1C</strain>
    </source>
</reference>
<dbReference type="AlphaFoldDB" id="A0A5J4V2E7"/>
<dbReference type="EMBL" id="SNRW01010392">
    <property type="protein sequence ID" value="KAA6376633.1"/>
    <property type="molecule type" value="Genomic_DNA"/>
</dbReference>
<feature type="non-terminal residue" evidence="1">
    <location>
        <position position="1"/>
    </location>
</feature>
<evidence type="ECO:0000313" key="2">
    <source>
        <dbReference type="Proteomes" id="UP000324800"/>
    </source>
</evidence>
<dbReference type="SUPFAM" id="SSF51126">
    <property type="entry name" value="Pectin lyase-like"/>
    <property type="match status" value="1"/>
</dbReference>
<dbReference type="OrthoDB" id="438153at2759"/>
<dbReference type="InterPro" id="IPR011050">
    <property type="entry name" value="Pectin_lyase_fold/virulence"/>
</dbReference>
<organism evidence="1 2">
    <name type="scientific">Streblomastix strix</name>
    <dbReference type="NCBI Taxonomy" id="222440"/>
    <lineage>
        <taxon>Eukaryota</taxon>
        <taxon>Metamonada</taxon>
        <taxon>Preaxostyla</taxon>
        <taxon>Oxymonadida</taxon>
        <taxon>Streblomastigidae</taxon>
        <taxon>Streblomastix</taxon>
    </lineage>
</organism>